<feature type="domain" description="TonB-dependent receptor plug" evidence="7">
    <location>
        <begin position="138"/>
        <end position="229"/>
    </location>
</feature>
<evidence type="ECO:0000256" key="5">
    <source>
        <dbReference type="SAM" id="SignalP"/>
    </source>
</evidence>
<protein>
    <submittedName>
        <fullName evidence="8">Outer membrane protein, putative</fullName>
    </submittedName>
</protein>
<dbReference type="SUPFAM" id="SSF49464">
    <property type="entry name" value="Carboxypeptidase regulatory domain-like"/>
    <property type="match status" value="1"/>
</dbReference>
<feature type="signal peptide" evidence="5">
    <location>
        <begin position="1"/>
        <end position="20"/>
    </location>
</feature>
<sequence length="943" mass="105041">MKKTLLHFFITFFISGLAFSQSGTISGKINDGEFNDVLAFANVIVKDTQKGTTSDFDGIYALELEAGTYTLVYSFVGYQTQEITDISVEAGGTTTINVTLNASAGQLDEVVVTATARQNTESAVLSFQKNSVVLLDGLSVESIKKSGASDIASAVKNVPGVSVQGGKFVYVRGLGDRYTKSILNGVDVPGLDPNRNTLQLDIFPTQILDNIIVIKSSTADQPADFTGGVVDIVTKDIPGSEQYSLSIGLGYNSDFHFKNDYLVDAKSGTDYLGFDDGLRDNPIPSAQEIPLPQQNGEVVEILTRRFENTLAAQREKSLMDVNFSATAGNSFDIGENKLGFLASLSYRNETAYYDEYIDGQVFRLDDQDSSVLELRPDRTQTGEVGNNNVLISGLAGLSFKTEKSKYRINFLHIQNGESEASIFRQSNRVNNSNDIKKDNLIYTQRSISNMLFSGKHSLDEGNWTIEYKLSPSLALVYDKDFRVTPFRVTIDPETNEEIFTIEPSESGDASRYFRDLEEVNLSGKLGIDRKHQLFGYDAKLKFGGAYTYKQRDFSIEKYSFPLINIASTIFGGDPDALLSEENIYDAETNSGVYVREDSNESDAFDSEITIGAAYISEEFKINNWFNAILGVRFEKYDLIYTGQNQQGDIFDDTTIIDKSDFFPSANLIFDLNEEADKKIRTSYSRTTARPSFKEASLAEIFDPINSTFFIGNIHVQPSYIDNFDIRYEKYGEGGDFFAVSGFYKSFKDPIELSFIRGATGQFTPLNLGDAMVFGGELEVRKNLGFITGLSNIDLNVNLSLIESQQEYSTDERSSRLDNLRDGETLDDNRQLQGQSPYLINIGFNYEDEDSGWQGGVFYNTQGKTLQIVGSEDIPDVFTLPFHNVKLNISKRFGENNQSTIGLRFENLLDDDIESIYESFGATDQIYSKWNPGQKISLSYSLTF</sequence>
<evidence type="ECO:0000313" key="8">
    <source>
        <dbReference type="EMBL" id="QNJ97717.1"/>
    </source>
</evidence>
<evidence type="ECO:0000256" key="1">
    <source>
        <dbReference type="ARBA" id="ARBA00004442"/>
    </source>
</evidence>
<dbReference type="AlphaFoldDB" id="A0A7G8PTQ1"/>
<keyword evidence="5" id="KW-0732">Signal</keyword>
<evidence type="ECO:0000313" key="9">
    <source>
        <dbReference type="Proteomes" id="UP000515514"/>
    </source>
</evidence>
<dbReference type="KEGG" id="alti:ALE3EI_1147"/>
<proteinExistence type="inferred from homology"/>
<dbReference type="Pfam" id="PF13715">
    <property type="entry name" value="CarbopepD_reg_2"/>
    <property type="match status" value="1"/>
</dbReference>
<evidence type="ECO:0000259" key="6">
    <source>
        <dbReference type="Pfam" id="PF00593"/>
    </source>
</evidence>
<dbReference type="RefSeq" id="WP_186991842.1">
    <property type="nucleotide sequence ID" value="NZ_CP052909.1"/>
</dbReference>
<feature type="chain" id="PRO_5028929362" evidence="5">
    <location>
        <begin position="21"/>
        <end position="943"/>
    </location>
</feature>
<keyword evidence="4" id="KW-0798">TonB box</keyword>
<keyword evidence="2 4" id="KW-0472">Membrane</keyword>
<evidence type="ECO:0000256" key="3">
    <source>
        <dbReference type="ARBA" id="ARBA00023237"/>
    </source>
</evidence>
<evidence type="ECO:0000256" key="4">
    <source>
        <dbReference type="RuleBase" id="RU003357"/>
    </source>
</evidence>
<dbReference type="Pfam" id="PF07715">
    <property type="entry name" value="Plug"/>
    <property type="match status" value="1"/>
</dbReference>
<dbReference type="InterPro" id="IPR012910">
    <property type="entry name" value="Plug_dom"/>
</dbReference>
<feature type="domain" description="TonB-dependent receptor-like beta-barrel" evidence="6">
    <location>
        <begin position="429"/>
        <end position="907"/>
    </location>
</feature>
<dbReference type="Gene3D" id="2.60.40.1120">
    <property type="entry name" value="Carboxypeptidase-like, regulatory domain"/>
    <property type="match status" value="1"/>
</dbReference>
<dbReference type="InterPro" id="IPR008969">
    <property type="entry name" value="CarboxyPept-like_regulatory"/>
</dbReference>
<evidence type="ECO:0000259" key="7">
    <source>
        <dbReference type="Pfam" id="PF07715"/>
    </source>
</evidence>
<dbReference type="SUPFAM" id="SSF56935">
    <property type="entry name" value="Porins"/>
    <property type="match status" value="1"/>
</dbReference>
<evidence type="ECO:0000256" key="2">
    <source>
        <dbReference type="ARBA" id="ARBA00023136"/>
    </source>
</evidence>
<dbReference type="PANTHER" id="PTHR40980">
    <property type="entry name" value="PLUG DOMAIN-CONTAINING PROTEIN"/>
    <property type="match status" value="1"/>
</dbReference>
<dbReference type="Proteomes" id="UP000515514">
    <property type="component" value="Chromosome"/>
</dbReference>
<dbReference type="InterPro" id="IPR037066">
    <property type="entry name" value="Plug_dom_sf"/>
</dbReference>
<dbReference type="GO" id="GO:0009279">
    <property type="term" value="C:cell outer membrane"/>
    <property type="evidence" value="ECO:0007669"/>
    <property type="project" value="UniProtKB-SubCell"/>
</dbReference>
<dbReference type="PANTHER" id="PTHR40980:SF5">
    <property type="entry name" value="TONB-DEPENDENT RECEPTOR"/>
    <property type="match status" value="1"/>
</dbReference>
<keyword evidence="9" id="KW-1185">Reference proteome</keyword>
<dbReference type="InterPro" id="IPR000531">
    <property type="entry name" value="Beta-barrel_TonB"/>
</dbReference>
<dbReference type="EMBL" id="CP052909">
    <property type="protein sequence ID" value="QNJ97717.1"/>
    <property type="molecule type" value="Genomic_DNA"/>
</dbReference>
<keyword evidence="3" id="KW-0998">Cell outer membrane</keyword>
<dbReference type="Gene3D" id="2.170.130.10">
    <property type="entry name" value="TonB-dependent receptor, plug domain"/>
    <property type="match status" value="1"/>
</dbReference>
<gene>
    <name evidence="8" type="ORF">ALE3EI_1147</name>
</gene>
<dbReference type="Pfam" id="PF00593">
    <property type="entry name" value="TonB_dep_Rec_b-barrel"/>
    <property type="match status" value="1"/>
</dbReference>
<organism evidence="8 9">
    <name type="scientific">Constantimarinum furrinae</name>
    <dbReference type="NCBI Taxonomy" id="2562285"/>
    <lineage>
        <taxon>Bacteria</taxon>
        <taxon>Pseudomonadati</taxon>
        <taxon>Bacteroidota</taxon>
        <taxon>Flavobacteriia</taxon>
        <taxon>Flavobacteriales</taxon>
        <taxon>Flavobacteriaceae</taxon>
        <taxon>Altibacter/Constantimarinum group</taxon>
        <taxon>Constantimarinum</taxon>
    </lineage>
</organism>
<comment type="similarity">
    <text evidence="4">Belongs to the TonB-dependent receptor family.</text>
</comment>
<dbReference type="InterPro" id="IPR036942">
    <property type="entry name" value="Beta-barrel_TonB_sf"/>
</dbReference>
<accession>A0A7G8PTQ1</accession>
<reference evidence="8 9" key="1">
    <citation type="submission" date="2020-04" db="EMBL/GenBank/DDBJ databases">
        <title>Genome sequence of Altibacter aquimarinus strain ALE3EI.</title>
        <authorList>
            <person name="Oh H.-M."/>
            <person name="Jang D."/>
        </authorList>
    </citation>
    <scope>NUCLEOTIDE SEQUENCE [LARGE SCALE GENOMIC DNA]</scope>
    <source>
        <strain evidence="8 9">ALE3EI</strain>
    </source>
</reference>
<dbReference type="Gene3D" id="2.40.170.20">
    <property type="entry name" value="TonB-dependent receptor, beta-barrel domain"/>
    <property type="match status" value="1"/>
</dbReference>
<name>A0A7G8PTQ1_9FLAO</name>
<comment type="subcellular location">
    <subcellularLocation>
        <location evidence="1 4">Cell outer membrane</location>
    </subcellularLocation>
</comment>